<dbReference type="OrthoDB" id="421121at2759"/>
<feature type="domain" description="Cytochrome c-type biogenesis protein H TPR" evidence="4">
    <location>
        <begin position="214"/>
        <end position="315"/>
    </location>
</feature>
<dbReference type="PANTHER" id="PTHR44858:SF17">
    <property type="match status" value="1"/>
</dbReference>
<evidence type="ECO:0000256" key="3">
    <source>
        <dbReference type="PROSITE-ProRule" id="PRU00339"/>
    </source>
</evidence>
<dbReference type="AlphaFoldDB" id="A0A8T0HCE3"/>
<dbReference type="EMBL" id="CM026427">
    <property type="protein sequence ID" value="KAG0569441.1"/>
    <property type="molecule type" value="Genomic_DNA"/>
</dbReference>
<dbReference type="InterPro" id="IPR019734">
    <property type="entry name" value="TPR_rpt"/>
</dbReference>
<reference evidence="5 6" key="1">
    <citation type="submission" date="2020-06" db="EMBL/GenBank/DDBJ databases">
        <title>WGS assembly of Ceratodon purpureus strain R40.</title>
        <authorList>
            <person name="Carey S.B."/>
            <person name="Jenkins J."/>
            <person name="Shu S."/>
            <person name="Lovell J.T."/>
            <person name="Sreedasyam A."/>
            <person name="Maumus F."/>
            <person name="Tiley G.P."/>
            <person name="Fernandez-Pozo N."/>
            <person name="Barry K."/>
            <person name="Chen C."/>
            <person name="Wang M."/>
            <person name="Lipzen A."/>
            <person name="Daum C."/>
            <person name="Saski C.A."/>
            <person name="Payton A.C."/>
            <person name="Mcbreen J.C."/>
            <person name="Conrad R.E."/>
            <person name="Kollar L.M."/>
            <person name="Olsson S."/>
            <person name="Huttunen S."/>
            <person name="Landis J.B."/>
            <person name="Wickett N.J."/>
            <person name="Johnson M.G."/>
            <person name="Rensing S.A."/>
            <person name="Grimwood J."/>
            <person name="Schmutz J."/>
            <person name="Mcdaniel S.F."/>
        </authorList>
    </citation>
    <scope>NUCLEOTIDE SEQUENCE [LARGE SCALE GENOMIC DNA]</scope>
    <source>
        <strain evidence="5 6">R40</strain>
    </source>
</reference>
<evidence type="ECO:0000313" key="5">
    <source>
        <dbReference type="EMBL" id="KAG0569441.1"/>
    </source>
</evidence>
<proteinExistence type="predicted"/>
<organism evidence="5 6">
    <name type="scientific">Ceratodon purpureus</name>
    <name type="common">Fire moss</name>
    <name type="synonym">Dicranum purpureum</name>
    <dbReference type="NCBI Taxonomy" id="3225"/>
    <lineage>
        <taxon>Eukaryota</taxon>
        <taxon>Viridiplantae</taxon>
        <taxon>Streptophyta</taxon>
        <taxon>Embryophyta</taxon>
        <taxon>Bryophyta</taxon>
        <taxon>Bryophytina</taxon>
        <taxon>Bryopsida</taxon>
        <taxon>Dicranidae</taxon>
        <taxon>Pseudoditrichales</taxon>
        <taxon>Ditrichaceae</taxon>
        <taxon>Ceratodon</taxon>
    </lineage>
</organism>
<keyword evidence="6" id="KW-1185">Reference proteome</keyword>
<dbReference type="InterPro" id="IPR011990">
    <property type="entry name" value="TPR-like_helical_dom_sf"/>
</dbReference>
<dbReference type="SMART" id="SM00028">
    <property type="entry name" value="TPR"/>
    <property type="match status" value="4"/>
</dbReference>
<feature type="repeat" description="TPR" evidence="3">
    <location>
        <begin position="221"/>
        <end position="254"/>
    </location>
</feature>
<dbReference type="SUPFAM" id="SSF48452">
    <property type="entry name" value="TPR-like"/>
    <property type="match status" value="1"/>
</dbReference>
<sequence length="351" mass="38510">MMALSRQLSSLVITNAPLPWPSSSLAPLPTMAMTHLNAIQCRASGAPNSQVHAAIQAKSVTRRQALLAGGLVPAFLQLSFPSATPAAVTPATIDLSKVPSRAFDAGDARLREAANLFQEALNATTVEEEEKLWTQVIEKYGGLDAEWVSDIVSRAWGNRGNSRSRQGKMEEALADFDRSIALAPYAADPVLNRGVTLESLGRYEEAAADYQAVLLAQPNDPAAWNNLGNVKAALGQYDEALSNYRRAVQLAPEFSFAAANYALILYQVGKENEAFKQFRSLLRRYPEFPDVRAALAVALYAQGLTAEAETNWGRLEDGRYRDRNWVRYTRKWPPRLVKALEGFLDVKAVAT</sequence>
<dbReference type="Pfam" id="PF00515">
    <property type="entry name" value="TPR_1"/>
    <property type="match status" value="1"/>
</dbReference>
<keyword evidence="1" id="KW-0677">Repeat</keyword>
<protein>
    <recommendedName>
        <fullName evidence="4">Cytochrome c-type biogenesis protein H TPR domain-containing protein</fullName>
    </recommendedName>
</protein>
<keyword evidence="2 3" id="KW-0802">TPR repeat</keyword>
<gene>
    <name evidence="5" type="ORF">KC19_6G090800</name>
</gene>
<dbReference type="InterPro" id="IPR056413">
    <property type="entry name" value="TPR_CcmH_CycH"/>
</dbReference>
<dbReference type="Proteomes" id="UP000822688">
    <property type="component" value="Chromosome 6"/>
</dbReference>
<accession>A0A8T0HCE3</accession>
<dbReference type="PANTHER" id="PTHR44858">
    <property type="entry name" value="TETRATRICOPEPTIDE REPEAT PROTEIN 6"/>
    <property type="match status" value="1"/>
</dbReference>
<dbReference type="InterPro" id="IPR050498">
    <property type="entry name" value="Ycf3"/>
</dbReference>
<dbReference type="PROSITE" id="PS50005">
    <property type="entry name" value="TPR"/>
    <property type="match status" value="3"/>
</dbReference>
<comment type="caution">
    <text evidence="5">The sequence shown here is derived from an EMBL/GenBank/DDBJ whole genome shotgun (WGS) entry which is preliminary data.</text>
</comment>
<evidence type="ECO:0000256" key="2">
    <source>
        <dbReference type="ARBA" id="ARBA00022803"/>
    </source>
</evidence>
<name>A0A8T0HCE3_CERPU</name>
<evidence type="ECO:0000313" key="6">
    <source>
        <dbReference type="Proteomes" id="UP000822688"/>
    </source>
</evidence>
<dbReference type="Pfam" id="PF23914">
    <property type="entry name" value="TPR_CcmH_CycH"/>
    <property type="match status" value="1"/>
</dbReference>
<evidence type="ECO:0000256" key="1">
    <source>
        <dbReference type="ARBA" id="ARBA00022737"/>
    </source>
</evidence>
<dbReference type="Gene3D" id="1.25.40.10">
    <property type="entry name" value="Tetratricopeptide repeat domain"/>
    <property type="match status" value="1"/>
</dbReference>
<feature type="repeat" description="TPR" evidence="3">
    <location>
        <begin position="187"/>
        <end position="220"/>
    </location>
</feature>
<evidence type="ECO:0000259" key="4">
    <source>
        <dbReference type="Pfam" id="PF23914"/>
    </source>
</evidence>
<dbReference type="PROSITE" id="PS50293">
    <property type="entry name" value="TPR_REGION"/>
    <property type="match status" value="1"/>
</dbReference>
<feature type="repeat" description="TPR" evidence="3">
    <location>
        <begin position="153"/>
        <end position="186"/>
    </location>
</feature>